<sequence length="350" mass="38915">MRVLIVKISALGDVVHALPVLAYLKEAHPEIKIDWLVEEGFAPLIEGHPMLRRVYRLGLKRWRREGWRSVLAGVKSTVHELRNERYDMVLDLQGNCKSGLFTLLCGAPRRYGFSFSGVREWPNLLATNRRVVLTAADHHISDRSLAVAREAFPVGNARSAAGPLHVTPQARTAVEKQLGSFNMNGPSLVVLQYGTTWETKLWPLDSWQRLARTLCTEDNLRPVLIWGNEAERDAAEAIYRATDGQAVIWPRGTLQELAALLERADLVIGGDTGPIHIAAALDTPTVSIFRVTDGSRNGPRGPLHIRLQSPLECSPCLQKSCPRDAECGHSITVNQVLDATRKQLKRQGQQ</sequence>
<dbReference type="EMBL" id="CP000142">
    <property type="protein sequence ID" value="ABA88513.1"/>
    <property type="molecule type" value="Genomic_DNA"/>
</dbReference>
<protein>
    <recommendedName>
        <fullName evidence="11">Lipopolysaccharide heptosyltransferase 1</fullName>
        <ecNumber evidence="10">2.4.99.23</ecNumber>
    </recommendedName>
    <alternativeName>
        <fullName evidence="12">ADP-heptose:lipopolysaccharide heptosyltransferase I</fullName>
    </alternativeName>
</protein>
<evidence type="ECO:0000256" key="11">
    <source>
        <dbReference type="ARBA" id="ARBA00044190"/>
    </source>
</evidence>
<evidence type="ECO:0000256" key="4">
    <source>
        <dbReference type="ARBA" id="ARBA00022519"/>
    </source>
</evidence>
<evidence type="ECO:0000313" key="15">
    <source>
        <dbReference type="Proteomes" id="UP000002534"/>
    </source>
</evidence>
<keyword evidence="4" id="KW-0997">Cell inner membrane</keyword>
<dbReference type="HOGENOM" id="CLU_038371_6_0_7"/>
<dbReference type="GO" id="GO:0009244">
    <property type="term" value="P:lipopolysaccharide core region biosynthetic process"/>
    <property type="evidence" value="ECO:0007669"/>
    <property type="project" value="InterPro"/>
</dbReference>
<evidence type="ECO:0000313" key="14">
    <source>
        <dbReference type="EMBL" id="ABA88513.1"/>
    </source>
</evidence>
<evidence type="ECO:0000256" key="3">
    <source>
        <dbReference type="ARBA" id="ARBA00022475"/>
    </source>
</evidence>
<evidence type="ECO:0000256" key="9">
    <source>
        <dbReference type="ARBA" id="ARBA00043995"/>
    </source>
</evidence>
<comment type="catalytic activity">
    <reaction evidence="13">
        <text>an alpha-Kdo-(2-&gt;4)-alpha-Kdo-(2-&gt;6)-lipid A + ADP-L-glycero-beta-D-manno-heptose = an L-alpha-D-Hep-(1-&gt;5)-[alpha-Kdo-(2-&gt;4)]-alpha-Kdo-(2-&gt;6)-lipid A + ADP + H(+)</text>
        <dbReference type="Rhea" id="RHEA:74067"/>
        <dbReference type="ChEBI" id="CHEBI:15378"/>
        <dbReference type="ChEBI" id="CHEBI:61506"/>
        <dbReference type="ChEBI" id="CHEBI:176431"/>
        <dbReference type="ChEBI" id="CHEBI:193068"/>
        <dbReference type="ChEBI" id="CHEBI:456216"/>
        <dbReference type="EC" id="2.4.99.23"/>
    </reaction>
</comment>
<dbReference type="OrthoDB" id="9797795at2"/>
<comment type="subcellular location">
    <subcellularLocation>
        <location evidence="1">Cell inner membrane</location>
        <topology evidence="1">Peripheral membrane protein</topology>
        <orientation evidence="1">Cytoplasmic side</orientation>
    </subcellularLocation>
</comment>
<evidence type="ECO:0000256" key="13">
    <source>
        <dbReference type="ARBA" id="ARBA00049201"/>
    </source>
</evidence>
<evidence type="ECO:0000256" key="10">
    <source>
        <dbReference type="ARBA" id="ARBA00044041"/>
    </source>
</evidence>
<dbReference type="Pfam" id="PF01075">
    <property type="entry name" value="Glyco_transf_9"/>
    <property type="match status" value="1"/>
</dbReference>
<reference evidence="14 15" key="2">
    <citation type="journal article" date="2012" name="BMC Genomics">
        <title>The genome of Pelobacter carbinolicus reveals surprising metabolic capabilities and physiological features.</title>
        <authorList>
            <person name="Aklujkar M."/>
            <person name="Haveman S.A."/>
            <person name="Didonato R.Jr."/>
            <person name="Chertkov O."/>
            <person name="Han C.S."/>
            <person name="Land M.L."/>
            <person name="Brown P."/>
            <person name="Lovley D.R."/>
        </authorList>
    </citation>
    <scope>NUCLEOTIDE SEQUENCE [LARGE SCALE GENOMIC DNA]</scope>
    <source>
        <strain evidence="15">DSM 2380 / NBRC 103641 / GraBd1</strain>
    </source>
</reference>
<keyword evidence="15" id="KW-1185">Reference proteome</keyword>
<dbReference type="GO" id="GO:0008713">
    <property type="term" value="F:ADP-heptose-lipopolysaccharide heptosyltransferase activity"/>
    <property type="evidence" value="ECO:0007669"/>
    <property type="project" value="TreeGrafter"/>
</dbReference>
<dbReference type="eggNOG" id="COG0859">
    <property type="taxonomic scope" value="Bacteria"/>
</dbReference>
<name>Q3A544_SYNC1</name>
<proteinExistence type="inferred from homology"/>
<evidence type="ECO:0000256" key="8">
    <source>
        <dbReference type="ARBA" id="ARBA00023136"/>
    </source>
</evidence>
<keyword evidence="6 14" id="KW-0808">Transferase</keyword>
<evidence type="ECO:0000256" key="7">
    <source>
        <dbReference type="ARBA" id="ARBA00022985"/>
    </source>
</evidence>
<dbReference type="STRING" id="338963.Pcar_1264"/>
<organism evidence="14 15">
    <name type="scientific">Syntrophotalea carbinolica (strain DSM 2380 / NBRC 103641 / GraBd1)</name>
    <name type="common">Pelobacter carbinolicus</name>
    <dbReference type="NCBI Taxonomy" id="338963"/>
    <lineage>
        <taxon>Bacteria</taxon>
        <taxon>Pseudomonadati</taxon>
        <taxon>Thermodesulfobacteriota</taxon>
        <taxon>Desulfuromonadia</taxon>
        <taxon>Desulfuromonadales</taxon>
        <taxon>Syntrophotaleaceae</taxon>
        <taxon>Syntrophotalea</taxon>
    </lineage>
</organism>
<gene>
    <name evidence="14" type="ordered locus">Pcar_1264</name>
</gene>
<dbReference type="InterPro" id="IPR051199">
    <property type="entry name" value="LPS_LOS_Heptosyltrfase"/>
</dbReference>
<comment type="pathway">
    <text evidence="2">Bacterial outer membrane biogenesis; LPS core biosynthesis.</text>
</comment>
<dbReference type="GO" id="GO:0005886">
    <property type="term" value="C:plasma membrane"/>
    <property type="evidence" value="ECO:0007669"/>
    <property type="project" value="UniProtKB-SubCell"/>
</dbReference>
<dbReference type="EC" id="2.4.99.23" evidence="10"/>
<dbReference type="Gene3D" id="3.40.50.2000">
    <property type="entry name" value="Glycogen Phosphorylase B"/>
    <property type="match status" value="2"/>
</dbReference>
<dbReference type="SUPFAM" id="SSF53756">
    <property type="entry name" value="UDP-Glycosyltransferase/glycogen phosphorylase"/>
    <property type="match status" value="1"/>
</dbReference>
<dbReference type="CDD" id="cd03789">
    <property type="entry name" value="GT9_LPS_heptosyltransferase"/>
    <property type="match status" value="1"/>
</dbReference>
<evidence type="ECO:0000256" key="6">
    <source>
        <dbReference type="ARBA" id="ARBA00022679"/>
    </source>
</evidence>
<keyword evidence="8" id="KW-0472">Membrane</keyword>
<comment type="similarity">
    <text evidence="9">Belongs to the glycosyltransferase 9 family.</text>
</comment>
<dbReference type="CAZy" id="GT9">
    <property type="family name" value="Glycosyltransferase Family 9"/>
</dbReference>
<dbReference type="Proteomes" id="UP000002534">
    <property type="component" value="Chromosome"/>
</dbReference>
<dbReference type="KEGG" id="pca:Pcar_1264"/>
<dbReference type="GO" id="GO:0005829">
    <property type="term" value="C:cytosol"/>
    <property type="evidence" value="ECO:0007669"/>
    <property type="project" value="TreeGrafter"/>
</dbReference>
<dbReference type="PANTHER" id="PTHR30160">
    <property type="entry name" value="TETRAACYLDISACCHARIDE 4'-KINASE-RELATED"/>
    <property type="match status" value="1"/>
</dbReference>
<evidence type="ECO:0000256" key="1">
    <source>
        <dbReference type="ARBA" id="ARBA00004515"/>
    </source>
</evidence>
<dbReference type="InterPro" id="IPR011908">
    <property type="entry name" value="LipoPS_heptosylTferase-I"/>
</dbReference>
<dbReference type="NCBIfam" id="TIGR02193">
    <property type="entry name" value="heptsyl_trn_I"/>
    <property type="match status" value="1"/>
</dbReference>
<evidence type="ECO:0000256" key="5">
    <source>
        <dbReference type="ARBA" id="ARBA00022676"/>
    </source>
</evidence>
<keyword evidence="7" id="KW-0448">Lipopolysaccharide biosynthesis</keyword>
<keyword evidence="5" id="KW-0328">Glycosyltransferase</keyword>
<evidence type="ECO:0000256" key="2">
    <source>
        <dbReference type="ARBA" id="ARBA00004713"/>
    </source>
</evidence>
<dbReference type="InterPro" id="IPR002201">
    <property type="entry name" value="Glyco_trans_9"/>
</dbReference>
<dbReference type="PANTHER" id="PTHR30160:SF19">
    <property type="entry name" value="LIPOPOLYSACCHARIDE HEPTOSYLTRANSFERASE 1"/>
    <property type="match status" value="1"/>
</dbReference>
<dbReference type="RefSeq" id="WP_011340988.1">
    <property type="nucleotide sequence ID" value="NC_007498.2"/>
</dbReference>
<dbReference type="AlphaFoldDB" id="Q3A544"/>
<accession>Q3A544</accession>
<evidence type="ECO:0000256" key="12">
    <source>
        <dbReference type="ARBA" id="ARBA00044330"/>
    </source>
</evidence>
<reference evidence="15" key="1">
    <citation type="submission" date="2005-10" db="EMBL/GenBank/DDBJ databases">
        <title>Complete sequence of Pelobacter carbinolicus DSM 2380.</title>
        <authorList>
            <person name="Copeland A."/>
            <person name="Lucas S."/>
            <person name="Lapidus A."/>
            <person name="Barry K."/>
            <person name="Detter J.C."/>
            <person name="Glavina T."/>
            <person name="Hammon N."/>
            <person name="Israni S."/>
            <person name="Pitluck S."/>
            <person name="Chertkov O."/>
            <person name="Schmutz J."/>
            <person name="Larimer F."/>
            <person name="Land M."/>
            <person name="Kyrpides N."/>
            <person name="Ivanova N."/>
            <person name="Richardson P."/>
        </authorList>
    </citation>
    <scope>NUCLEOTIDE SEQUENCE [LARGE SCALE GENOMIC DNA]</scope>
    <source>
        <strain evidence="15">DSM 2380 / NBRC 103641 / GraBd1</strain>
    </source>
</reference>
<keyword evidence="3" id="KW-1003">Cell membrane</keyword>